<dbReference type="AlphaFoldDB" id="A0AAV6FEB2"/>
<comment type="caution">
    <text evidence="1">The sequence shown here is derived from an EMBL/GenBank/DDBJ whole genome shotgun (WGS) entry which is preliminary data.</text>
</comment>
<dbReference type="EMBL" id="JADWDJ010000024">
    <property type="protein sequence ID" value="KAG5261119.1"/>
    <property type="molecule type" value="Genomic_DNA"/>
</dbReference>
<name>A0AAV6FEB2_9TELE</name>
<proteinExistence type="predicted"/>
<keyword evidence="2" id="KW-1185">Reference proteome</keyword>
<evidence type="ECO:0008006" key="3">
    <source>
        <dbReference type="Google" id="ProtNLM"/>
    </source>
</evidence>
<reference evidence="1" key="1">
    <citation type="submission" date="2020-10" db="EMBL/GenBank/DDBJ databases">
        <title>Chromosome-scale genome assembly of the Allis shad, Alosa alosa.</title>
        <authorList>
            <person name="Margot Z."/>
            <person name="Christophe K."/>
            <person name="Cabau C."/>
            <person name="Louis A."/>
            <person name="Berthelot C."/>
            <person name="Parey E."/>
            <person name="Roest Crollius H."/>
            <person name="Montfort J."/>
            <person name="Robinson-Rechavi M."/>
            <person name="Bucao C."/>
            <person name="Bouchez O."/>
            <person name="Gislard M."/>
            <person name="Lluch J."/>
            <person name="Milhes M."/>
            <person name="Lampietro C."/>
            <person name="Lopez Roques C."/>
            <person name="Donnadieu C."/>
            <person name="Braasch I."/>
            <person name="Desvignes T."/>
            <person name="Postlethwait J."/>
            <person name="Bobe J."/>
            <person name="Guiguen Y."/>
        </authorList>
    </citation>
    <scope>NUCLEOTIDE SEQUENCE</scope>
    <source>
        <strain evidence="1">M-15738</strain>
        <tissue evidence="1">Blood</tissue>
    </source>
</reference>
<evidence type="ECO:0000313" key="2">
    <source>
        <dbReference type="Proteomes" id="UP000823561"/>
    </source>
</evidence>
<evidence type="ECO:0000313" key="1">
    <source>
        <dbReference type="EMBL" id="KAG5261119.1"/>
    </source>
</evidence>
<protein>
    <recommendedName>
        <fullName evidence="3">Ycf15</fullName>
    </recommendedName>
</protein>
<organism evidence="1 2">
    <name type="scientific">Alosa alosa</name>
    <name type="common">allis shad</name>
    <dbReference type="NCBI Taxonomy" id="278164"/>
    <lineage>
        <taxon>Eukaryota</taxon>
        <taxon>Metazoa</taxon>
        <taxon>Chordata</taxon>
        <taxon>Craniata</taxon>
        <taxon>Vertebrata</taxon>
        <taxon>Euteleostomi</taxon>
        <taxon>Actinopterygii</taxon>
        <taxon>Neopterygii</taxon>
        <taxon>Teleostei</taxon>
        <taxon>Clupei</taxon>
        <taxon>Clupeiformes</taxon>
        <taxon>Clupeoidei</taxon>
        <taxon>Clupeidae</taxon>
        <taxon>Alosa</taxon>
    </lineage>
</organism>
<dbReference type="Proteomes" id="UP000823561">
    <property type="component" value="Chromosome 24"/>
</dbReference>
<accession>A0AAV6FEB2</accession>
<sequence length="81" mass="8777">MNGLLWELAERWSLQPTSILLLPGIRLPPCSIQTPGSRAWQLAGQSSGRSSGEILFRSAAPFTNGVHQRPRTKANANVSHG</sequence>
<gene>
    <name evidence="1" type="ORF">AALO_G00300240</name>
</gene>